<evidence type="ECO:0000313" key="2">
    <source>
        <dbReference type="Proteomes" id="UP000004982"/>
    </source>
</evidence>
<proteinExistence type="predicted"/>
<protein>
    <submittedName>
        <fullName evidence="1">CaiB/BaiF family protein</fullName>
    </submittedName>
</protein>
<dbReference type="EMBL" id="AFQE01000036">
    <property type="protein sequence ID" value="EGQ77762.1"/>
    <property type="molecule type" value="Genomic_DNA"/>
</dbReference>
<dbReference type="AlphaFoldDB" id="A0AA36UKL9"/>
<name>A0AA36UKL9_9NEIS</name>
<accession>A0AA36UKL9</accession>
<evidence type="ECO:0000313" key="1">
    <source>
        <dbReference type="EMBL" id="EGQ77762.1"/>
    </source>
</evidence>
<dbReference type="Proteomes" id="UP000004982">
    <property type="component" value="Unassembled WGS sequence"/>
</dbReference>
<sequence>MLGFKKDDFVIFGQFLSDGVGFPRLPENPLKGKIPYSNMGTAS</sequence>
<gene>
    <name evidence="1" type="ORF">HMPREF9418_0748</name>
</gene>
<comment type="caution">
    <text evidence="1">The sequence shown here is derived from an EMBL/GenBank/DDBJ whole genome shotgun (WGS) entry which is preliminary data.</text>
</comment>
<reference evidence="1 2" key="1">
    <citation type="submission" date="2011-05" db="EMBL/GenBank/DDBJ databases">
        <authorList>
            <person name="Muzny D."/>
            <person name="Qin X."/>
            <person name="Deng J."/>
            <person name="Jiang H."/>
            <person name="Liu Y."/>
            <person name="Qu J."/>
            <person name="Song X.-Z."/>
            <person name="Zhang L."/>
            <person name="Thornton R."/>
            <person name="Coyle M."/>
            <person name="Francisco L."/>
            <person name="Jackson L."/>
            <person name="Javaid M."/>
            <person name="Korchina V."/>
            <person name="Kovar C."/>
            <person name="Mata R."/>
            <person name="Mathew T."/>
            <person name="Ngo R."/>
            <person name="Nguyen L."/>
            <person name="Nguyen N."/>
            <person name="Okwuonu G."/>
            <person name="Ongeri F."/>
            <person name="Pham C."/>
            <person name="Simmons D."/>
            <person name="Wilczek-Boney K."/>
            <person name="Hale W."/>
            <person name="Jakkamsetti A."/>
            <person name="Pham P."/>
            <person name="Ruth R."/>
            <person name="San Lucas F."/>
            <person name="Warren J."/>
            <person name="Zhang J."/>
            <person name="Zhao Z."/>
            <person name="Zhou C."/>
            <person name="Zhu D."/>
            <person name="Lee S."/>
            <person name="Bess C."/>
            <person name="Blankenburg K."/>
            <person name="Forbes L."/>
            <person name="Fu Q."/>
            <person name="Gubbala S."/>
            <person name="Hirani K."/>
            <person name="Jayaseelan J.C."/>
            <person name="Lara F."/>
            <person name="Munidasa M."/>
            <person name="Palculict T."/>
            <person name="Patil S."/>
            <person name="Pu L.-L."/>
            <person name="Saada N."/>
            <person name="Tang L."/>
            <person name="Weissenberger G."/>
            <person name="Zhu Y."/>
            <person name="Hemphill L."/>
            <person name="Shang Y."/>
            <person name="Youmans B."/>
            <person name="Ayvaz T."/>
            <person name="Ross M."/>
            <person name="Santibanez J."/>
            <person name="Aqrawi P."/>
            <person name="Gross S."/>
            <person name="Joshi V."/>
            <person name="Fowler G."/>
            <person name="Nazareth L."/>
            <person name="Reid J."/>
            <person name="Worley K."/>
            <person name="Petrosino J."/>
            <person name="Highlander S."/>
            <person name="Gibbs R."/>
        </authorList>
    </citation>
    <scope>NUCLEOTIDE SEQUENCE [LARGE SCALE GENOMIC DNA]</scope>
    <source>
        <strain evidence="1 2">ATCC 33926</strain>
    </source>
</reference>
<organism evidence="1 2">
    <name type="scientific">Neisseria macacae ATCC 33926</name>
    <dbReference type="NCBI Taxonomy" id="997348"/>
    <lineage>
        <taxon>Bacteria</taxon>
        <taxon>Pseudomonadati</taxon>
        <taxon>Pseudomonadota</taxon>
        <taxon>Betaproteobacteria</taxon>
        <taxon>Neisseriales</taxon>
        <taxon>Neisseriaceae</taxon>
        <taxon>Neisseria</taxon>
    </lineage>
</organism>